<dbReference type="Pfam" id="PF04264">
    <property type="entry name" value="YceI"/>
    <property type="match status" value="1"/>
</dbReference>
<keyword evidence="4" id="KW-1185">Reference proteome</keyword>
<gene>
    <name evidence="3" type="ORF">FRZ54_08665</name>
</gene>
<accession>A0A5B8UV90</accession>
<dbReference type="KEGG" id="mgin:FRZ54_08665"/>
<feature type="chain" id="PRO_5022987738" description="Lipid/polyisoprenoid-binding YceI-like domain-containing protein" evidence="1">
    <location>
        <begin position="24"/>
        <end position="261"/>
    </location>
</feature>
<evidence type="ECO:0000256" key="1">
    <source>
        <dbReference type="SAM" id="SignalP"/>
    </source>
</evidence>
<evidence type="ECO:0000313" key="3">
    <source>
        <dbReference type="EMBL" id="QEC62655.1"/>
    </source>
</evidence>
<evidence type="ECO:0000313" key="4">
    <source>
        <dbReference type="Proteomes" id="UP000321479"/>
    </source>
</evidence>
<feature type="domain" description="Lipid/polyisoprenoid-binding YceI-like" evidence="2">
    <location>
        <begin position="61"/>
        <end position="258"/>
    </location>
</feature>
<dbReference type="InterPro" id="IPR007372">
    <property type="entry name" value="Lipid/polyisoprenoid-bd_YceI"/>
</dbReference>
<dbReference type="AlphaFoldDB" id="A0A5B8UV90"/>
<dbReference type="Proteomes" id="UP000321479">
    <property type="component" value="Chromosome"/>
</dbReference>
<proteinExistence type="predicted"/>
<dbReference type="Gene3D" id="2.40.128.110">
    <property type="entry name" value="Lipid/polyisoprenoid-binding, YceI-like"/>
    <property type="match status" value="1"/>
</dbReference>
<evidence type="ECO:0000259" key="2">
    <source>
        <dbReference type="Pfam" id="PF04264"/>
    </source>
</evidence>
<reference evidence="3 4" key="1">
    <citation type="journal article" date="2017" name="Curr. Microbiol.">
        <title>Mucilaginibacter ginsenosidivorans sp. nov., Isolated from Soil of Ginseng Field.</title>
        <authorList>
            <person name="Kim M.M."/>
            <person name="Siddiqi M.Z."/>
            <person name="Im W.T."/>
        </authorList>
    </citation>
    <scope>NUCLEOTIDE SEQUENCE [LARGE SCALE GENOMIC DNA]</scope>
    <source>
        <strain evidence="3 4">Gsoil 3017</strain>
    </source>
</reference>
<dbReference type="EMBL" id="CP042436">
    <property type="protein sequence ID" value="QEC62655.1"/>
    <property type="molecule type" value="Genomic_DNA"/>
</dbReference>
<organism evidence="3 4">
    <name type="scientific">Mucilaginibacter ginsenosidivorans</name>
    <dbReference type="NCBI Taxonomy" id="398053"/>
    <lineage>
        <taxon>Bacteria</taxon>
        <taxon>Pseudomonadati</taxon>
        <taxon>Bacteroidota</taxon>
        <taxon>Sphingobacteriia</taxon>
        <taxon>Sphingobacteriales</taxon>
        <taxon>Sphingobacteriaceae</taxon>
        <taxon>Mucilaginibacter</taxon>
    </lineage>
</organism>
<keyword evidence="1" id="KW-0732">Signal</keyword>
<name>A0A5B8UV90_9SPHI</name>
<dbReference type="RefSeq" id="WP_147031232.1">
    <property type="nucleotide sequence ID" value="NZ_CP042436.1"/>
</dbReference>
<feature type="signal peptide" evidence="1">
    <location>
        <begin position="1"/>
        <end position="23"/>
    </location>
</feature>
<dbReference type="PROSITE" id="PS51257">
    <property type="entry name" value="PROKAR_LIPOPROTEIN"/>
    <property type="match status" value="1"/>
</dbReference>
<sequence>MKRFNNKMLMFALILISGYGVIASCTHKNDPLPAGVSNTVKITHGSHVHLPGTTIGDTTQWKFDKVHSAVNWSSPFLEVGADLTGKFNQFGVANLTDAMMQNYSATKQPVPDTSWAFYENAPEKTHFAGYVQLNTVNTGEPGRDGGCLITTFGTTAIVAGTQNLTVQNVAHIKTTKVEFDPTSNDYIATFSFTWQGGLSAPATQTYVGKLSYIPEALVPGGAYSDFGLKLEFQINKADFGINNTEVGDNISIVVNVNFNNK</sequence>
<dbReference type="OrthoDB" id="652838at2"/>
<protein>
    <recommendedName>
        <fullName evidence="2">Lipid/polyisoprenoid-binding YceI-like domain-containing protein</fullName>
    </recommendedName>
</protein>
<dbReference type="InterPro" id="IPR036761">
    <property type="entry name" value="TTHA0802/YceI-like_sf"/>
</dbReference>